<accession>A0A2J8A432</accession>
<feature type="compositionally biased region" description="Low complexity" evidence="1">
    <location>
        <begin position="848"/>
        <end position="864"/>
    </location>
</feature>
<dbReference type="Proteomes" id="UP000236333">
    <property type="component" value="Unassembled WGS sequence"/>
</dbReference>
<protein>
    <submittedName>
        <fullName evidence="3">Uncharacterized protein</fullName>
    </submittedName>
</protein>
<feature type="compositionally biased region" description="Polar residues" evidence="1">
    <location>
        <begin position="1"/>
        <end position="12"/>
    </location>
</feature>
<evidence type="ECO:0000256" key="2">
    <source>
        <dbReference type="SAM" id="Phobius"/>
    </source>
</evidence>
<feature type="region of interest" description="Disordered" evidence="1">
    <location>
        <begin position="291"/>
        <end position="310"/>
    </location>
</feature>
<comment type="caution">
    <text evidence="3">The sequence shown here is derived from an EMBL/GenBank/DDBJ whole genome shotgun (WGS) entry which is preliminary data.</text>
</comment>
<organism evidence="3 4">
    <name type="scientific">Tetrabaena socialis</name>
    <dbReference type="NCBI Taxonomy" id="47790"/>
    <lineage>
        <taxon>Eukaryota</taxon>
        <taxon>Viridiplantae</taxon>
        <taxon>Chlorophyta</taxon>
        <taxon>core chlorophytes</taxon>
        <taxon>Chlorophyceae</taxon>
        <taxon>CS clade</taxon>
        <taxon>Chlamydomonadales</taxon>
        <taxon>Tetrabaenaceae</taxon>
        <taxon>Tetrabaena</taxon>
    </lineage>
</organism>
<feature type="transmembrane region" description="Helical" evidence="2">
    <location>
        <begin position="962"/>
        <end position="985"/>
    </location>
</feature>
<feature type="region of interest" description="Disordered" evidence="1">
    <location>
        <begin position="1"/>
        <end position="37"/>
    </location>
</feature>
<evidence type="ECO:0000313" key="4">
    <source>
        <dbReference type="Proteomes" id="UP000236333"/>
    </source>
</evidence>
<keyword evidence="2" id="KW-0472">Membrane</keyword>
<feature type="compositionally biased region" description="Low complexity" evidence="1">
    <location>
        <begin position="795"/>
        <end position="804"/>
    </location>
</feature>
<feature type="compositionally biased region" description="Gly residues" evidence="1">
    <location>
        <begin position="300"/>
        <end position="310"/>
    </location>
</feature>
<name>A0A2J8A432_9CHLO</name>
<evidence type="ECO:0000256" key="1">
    <source>
        <dbReference type="SAM" id="MobiDB-lite"/>
    </source>
</evidence>
<gene>
    <name evidence="3" type="ORF">TSOC_006269</name>
</gene>
<keyword evidence="2" id="KW-0812">Transmembrane</keyword>
<dbReference type="AlphaFoldDB" id="A0A2J8A432"/>
<dbReference type="EMBL" id="PGGS01000187">
    <property type="protein sequence ID" value="PNH07292.1"/>
    <property type="molecule type" value="Genomic_DNA"/>
</dbReference>
<evidence type="ECO:0000313" key="3">
    <source>
        <dbReference type="EMBL" id="PNH07292.1"/>
    </source>
</evidence>
<keyword evidence="2" id="KW-1133">Transmembrane helix</keyword>
<feature type="transmembrane region" description="Helical" evidence="2">
    <location>
        <begin position="180"/>
        <end position="203"/>
    </location>
</feature>
<feature type="transmembrane region" description="Helical" evidence="2">
    <location>
        <begin position="991"/>
        <end position="1010"/>
    </location>
</feature>
<dbReference type="OrthoDB" id="550381at2759"/>
<reference evidence="3 4" key="1">
    <citation type="journal article" date="2017" name="Mol. Biol. Evol.">
        <title>The 4-celled Tetrabaena socialis nuclear genome reveals the essential components for genetic control of cell number at the origin of multicellularity in the volvocine lineage.</title>
        <authorList>
            <person name="Featherston J."/>
            <person name="Arakaki Y."/>
            <person name="Hanschen E.R."/>
            <person name="Ferris P.J."/>
            <person name="Michod R.E."/>
            <person name="Olson B.J.S.C."/>
            <person name="Nozaki H."/>
            <person name="Durand P.M."/>
        </authorList>
    </citation>
    <scope>NUCLEOTIDE SEQUENCE [LARGE SCALE GENOMIC DNA]</scope>
    <source>
        <strain evidence="3 4">NIES-571</strain>
    </source>
</reference>
<feature type="transmembrane region" description="Helical" evidence="2">
    <location>
        <begin position="1079"/>
        <end position="1100"/>
    </location>
</feature>
<proteinExistence type="predicted"/>
<sequence>MVLNSESLQRRSGSAAAPLARAQEQRKLRDVPALPSPPPPPLAFSRWLARRARSCDLLLLLLEMLTMSATHMSQLMFRRVCVPVGGGPHAALQELPLHPDLHRADALLAAFPCGAGYAGRLLYVIRTAAAFDPRVALRLSDYGNLARMLGQLACLAVLLACPQLYERTRHGLFFTHKSLLLLGACASAVWTPAALLPLVSAAFSSARRRRMSAVYFGWKAVIIHRLFLGPALWLLAVLAMAPLDRRLLPPGASQPQHLQAPHAALLFVVMAVLPYLVCRYLESTLLPPQSREHLQSRGGASSGGSDGGGDGGGTIDWRALLYVSSRGGADRVQLISVKVSLPGGGHTSGGHSFRATAALAQNAAAAAVRAHNAAALYGGGGGSGYEQPLSVQPGACSVGFSLMSTLCVKGCVHVLMLVRREGGGSGSGRIHHARIEEAEAGSGGIGAAVESACSLLLTDASGGASGGAGDAPPDSAFAWPPVMPLSAGSEQLLASDTRGVQQSQPGEVLLLLPTPSLAGLGAVRCMVTGCFSQPQQQQQVHLDATLAIASANAGIEDEGERGSEGEGGYTAFRLQLPPAALQIAGSLTVIVLPPSSADVPSAAGMAPLAAFPLLALPAAAAAEVRQLYDGVLDEEEYDLQQLLLEEPTAGGGSGGWSLAASFAAAAASASAAIQQSGLTSLSHDIDALLQLPSSAAAEASGGGAGGAAGSEAPEEQLPFETWPFADVLRFLASQRMGACLREGLRALRRAGVLLTYKDGGADGEGSVEAAALQLIREAAGEAGAMSVVDGNGQLPAQLGPALLPSNTEPRAGAPPPPPAGGSGAPPTPVQRSGVSGRPEAAAGPSDKPTAPAAPTSQQPLAPASSHPPSRSLRQWVPPLSGGLRWWLHVLLLGFSPPGQERSYQAFKAARCWRVNLMEFGLVAVARLTTGLRTLRAVRAETAPALAADGLGAGRLTALQQQLLAQVVSMAVAFLAAALAFGTPLLRRRRNALLLTYKMVMDPLVFLLILWPPAWGGPLLRVPEAWLEADRRHGLHVLYHSVMEPSLMQLAPRHQLWAALANLLPMTLLGYHVYWGRWGLALGFGIGNAALGLALSLATDFTTRRLFVRWRSNAQPDKAE</sequence>
<feature type="region of interest" description="Disordered" evidence="1">
    <location>
        <begin position="795"/>
        <end position="873"/>
    </location>
</feature>
<keyword evidence="4" id="KW-1185">Reference proteome</keyword>
<feature type="transmembrane region" description="Helical" evidence="2">
    <location>
        <begin position="223"/>
        <end position="243"/>
    </location>
</feature>